<dbReference type="EMBL" id="UOFG01000274">
    <property type="protein sequence ID" value="VAW66441.1"/>
    <property type="molecule type" value="Genomic_DNA"/>
</dbReference>
<dbReference type="Gene3D" id="2.60.40.1080">
    <property type="match status" value="1"/>
</dbReference>
<name>A0A3B0XFI4_9ZZZZ</name>
<dbReference type="AlphaFoldDB" id="A0A3B0XFI4"/>
<reference evidence="1" key="1">
    <citation type="submission" date="2018-06" db="EMBL/GenBank/DDBJ databases">
        <authorList>
            <person name="Zhirakovskaya E."/>
        </authorList>
    </citation>
    <scope>NUCLEOTIDE SEQUENCE</scope>
</reference>
<organism evidence="1">
    <name type="scientific">hydrothermal vent metagenome</name>
    <dbReference type="NCBI Taxonomy" id="652676"/>
    <lineage>
        <taxon>unclassified sequences</taxon>
        <taxon>metagenomes</taxon>
        <taxon>ecological metagenomes</taxon>
    </lineage>
</organism>
<sequence length="478" mass="50586">MNFKSTWHFIMCSLLLILTACSDSDNEQGLVDLFDAASLDITAINFPAGSTENTISINTFFDYTLEGLKSNGVDVIPITTNTTWSLSAGAISTIDQNGRLSAGATAENITITAQVGTLVASTPVRISSAKFNRVTQLNATPVSVNMCQTQQIKPIGEYIEDDGITIETPARAVDSSIINTITWIIRNAEDNSPSQRALVVTTNNITELQALETGDVIIQAQALSLINSGTVVVTSDDFNQTLDHNLNSIKVCLESDTDLATCTLANTDLPQNNVISLIAVGNYQAGDGSSFNRNITAYSKWGSDNTSNASIALSADRQQLDVTGNLPNTTVNISTACGNIEQTVSDNDLSNGVVLGEAITCATGNTNCLFANNAINIVNNTLTGLSVTANGTDLIDSTALVLTTQPNQIAFVVTANFSNNTSQDITIDPGINYNNQDTTVLTEVANSPGEYTVVAAGNAEVQIIFQSQVFTARITVPN</sequence>
<dbReference type="PROSITE" id="PS51257">
    <property type="entry name" value="PROKAR_LIPOPROTEIN"/>
    <property type="match status" value="1"/>
</dbReference>
<proteinExistence type="predicted"/>
<accession>A0A3B0XFI4</accession>
<protein>
    <recommendedName>
        <fullName evidence="2">BIG2 domain-containing protein</fullName>
    </recommendedName>
</protein>
<evidence type="ECO:0000313" key="1">
    <source>
        <dbReference type="EMBL" id="VAW66441.1"/>
    </source>
</evidence>
<gene>
    <name evidence="1" type="ORF">MNBD_GAMMA11-3464</name>
</gene>
<evidence type="ECO:0008006" key="2">
    <source>
        <dbReference type="Google" id="ProtNLM"/>
    </source>
</evidence>